<dbReference type="EMBL" id="FOZS01000009">
    <property type="protein sequence ID" value="SFT07551.1"/>
    <property type="molecule type" value="Genomic_DNA"/>
</dbReference>
<evidence type="ECO:0000313" key="1">
    <source>
        <dbReference type="EMBL" id="SFT07551.1"/>
    </source>
</evidence>
<evidence type="ECO:0000313" key="2">
    <source>
        <dbReference type="Proteomes" id="UP000199199"/>
    </source>
</evidence>
<keyword evidence="2" id="KW-1185">Reference proteome</keyword>
<sequence length="37" mass="4308">MEELPEFEDSHVILPDRPGHGYRVDSDAREEYAVSFN</sequence>
<proteinExistence type="predicted"/>
<protein>
    <submittedName>
        <fullName evidence="1">Uncharacterized protein</fullName>
    </submittedName>
</protein>
<dbReference type="Proteomes" id="UP000199199">
    <property type="component" value="Unassembled WGS sequence"/>
</dbReference>
<gene>
    <name evidence="1" type="ORF">SAMN04488556_4255</name>
</gene>
<dbReference type="SUPFAM" id="SSF51604">
    <property type="entry name" value="Enolase C-terminal domain-like"/>
    <property type="match status" value="1"/>
</dbReference>
<dbReference type="AlphaFoldDB" id="A0A1I6V1F9"/>
<accession>A0A1I6V1F9</accession>
<dbReference type="InterPro" id="IPR036849">
    <property type="entry name" value="Enolase-like_C_sf"/>
</dbReference>
<reference evidence="2" key="1">
    <citation type="submission" date="2016-10" db="EMBL/GenBank/DDBJ databases">
        <authorList>
            <person name="Varghese N."/>
            <person name="Submissions S."/>
        </authorList>
    </citation>
    <scope>NUCLEOTIDE SEQUENCE [LARGE SCALE GENOMIC DNA]</scope>
    <source>
        <strain evidence="2">DSM 22427</strain>
    </source>
</reference>
<organism evidence="1 2">
    <name type="scientific">Halostagnicola kamekurae</name>
    <dbReference type="NCBI Taxonomy" id="619731"/>
    <lineage>
        <taxon>Archaea</taxon>
        <taxon>Methanobacteriati</taxon>
        <taxon>Methanobacteriota</taxon>
        <taxon>Stenosarchaea group</taxon>
        <taxon>Halobacteria</taxon>
        <taxon>Halobacteriales</taxon>
        <taxon>Natrialbaceae</taxon>
        <taxon>Halostagnicola</taxon>
    </lineage>
</organism>
<name>A0A1I6V1F9_9EURY</name>